<reference evidence="3" key="1">
    <citation type="submission" date="2016-10" db="EMBL/GenBank/DDBJ databases">
        <authorList>
            <person name="Varghese N."/>
            <person name="Submissions S."/>
        </authorList>
    </citation>
    <scope>NUCLEOTIDE SEQUENCE [LARGE SCALE GENOMIC DNA]</scope>
    <source>
        <strain evidence="3">CGMCC 1.12402</strain>
    </source>
</reference>
<keyword evidence="3" id="KW-1185">Reference proteome</keyword>
<dbReference type="Gene3D" id="1.20.1260.10">
    <property type="match status" value="1"/>
</dbReference>
<accession>A0A1I0R5V7</accession>
<proteinExistence type="predicted"/>
<dbReference type="Proteomes" id="UP000199437">
    <property type="component" value="Unassembled WGS sequence"/>
</dbReference>
<dbReference type="SUPFAM" id="SSF47240">
    <property type="entry name" value="Ferritin-like"/>
    <property type="match status" value="1"/>
</dbReference>
<name>A0A1I0R5V7_9BACT</name>
<dbReference type="RefSeq" id="WP_090259594.1">
    <property type="nucleotide sequence ID" value="NZ_FOIR01000003.1"/>
</dbReference>
<dbReference type="PANTHER" id="PTHR34400:SF4">
    <property type="entry name" value="MEMBRANE PROTEIN"/>
    <property type="match status" value="1"/>
</dbReference>
<dbReference type="AlphaFoldDB" id="A0A1I0R5V7"/>
<evidence type="ECO:0000259" key="1">
    <source>
        <dbReference type="Pfam" id="PF12902"/>
    </source>
</evidence>
<feature type="domain" description="Iminophenyl-pyruvate dimer synthase" evidence="1">
    <location>
        <begin position="55"/>
        <end position="285"/>
    </location>
</feature>
<sequence length="404" mass="45412">MNLSYRKKNDPKRQQLIPEAEQLLGSELRFEEEILLEAAETAAEKKSLEDLKKDLQTAMELELSTIPPYLSALYSIKEGTNLESVEIIKSVVIEEMLHMVMVANLINAVGGTPVIGQFTPDYPSKLPGDVMPQLTVPLAPFSIDSIRTFEKIEHPEGGLQFLSEKEKKKIQQTGAEGFTGIGEFYKAIKDAMIKLEEEAKAKGETIFIPNRNQVTDEQYYGAGGRIITVSNLDDAIQLIDEIVGQGEGTLGTIFSQDYDPQDDDYQVFGPDVEEYAHYFRFKEIRYSRFYAVTDSAHRDSPNKGLPTGQPFKVDWNAIYNFKPNPRLSSLEKGTALYDKSLEFCKTYTMLLKNINDACNGEPDLLIKGITLMYDLKYKAQELMKIPLEDGIHTAGPCFELVACN</sequence>
<dbReference type="InterPro" id="IPR026820">
    <property type="entry name" value="VioB/RebD_dom"/>
</dbReference>
<dbReference type="EMBL" id="FOIR01000003">
    <property type="protein sequence ID" value="SEW35957.1"/>
    <property type="molecule type" value="Genomic_DNA"/>
</dbReference>
<dbReference type="Pfam" id="PF12902">
    <property type="entry name" value="Ferritin-like"/>
    <property type="match status" value="1"/>
</dbReference>
<dbReference type="OrthoDB" id="9795032at2"/>
<dbReference type="GeneID" id="99987804"/>
<dbReference type="InterPro" id="IPR012347">
    <property type="entry name" value="Ferritin-like"/>
</dbReference>
<dbReference type="STRING" id="1267423.SAMN05216290_3126"/>
<gene>
    <name evidence="2" type="ORF">SAMN05216290_3126</name>
</gene>
<dbReference type="PANTHER" id="PTHR34400">
    <property type="match status" value="1"/>
</dbReference>
<evidence type="ECO:0000313" key="2">
    <source>
        <dbReference type="EMBL" id="SEW35957.1"/>
    </source>
</evidence>
<dbReference type="InterPro" id="IPR009078">
    <property type="entry name" value="Ferritin-like_SF"/>
</dbReference>
<organism evidence="2 3">
    <name type="scientific">Roseivirga pacifica</name>
    <dbReference type="NCBI Taxonomy" id="1267423"/>
    <lineage>
        <taxon>Bacteria</taxon>
        <taxon>Pseudomonadati</taxon>
        <taxon>Bacteroidota</taxon>
        <taxon>Cytophagia</taxon>
        <taxon>Cytophagales</taxon>
        <taxon>Roseivirgaceae</taxon>
        <taxon>Roseivirga</taxon>
    </lineage>
</organism>
<protein>
    <submittedName>
        <fullName evidence="2">Ferritin-like</fullName>
    </submittedName>
</protein>
<evidence type="ECO:0000313" key="3">
    <source>
        <dbReference type="Proteomes" id="UP000199437"/>
    </source>
</evidence>